<keyword evidence="2" id="KW-1185">Reference proteome</keyword>
<gene>
    <name evidence="1" type="ORF">MUN87_17885</name>
</gene>
<accession>A0ABY4GME1</accession>
<protein>
    <submittedName>
        <fullName evidence="1">SLAP domain-containing protein</fullName>
    </submittedName>
</protein>
<reference evidence="1 2" key="1">
    <citation type="submission" date="2022-04" db="EMBL/GenBank/DDBJ databases">
        <title>Gracilibacillus sp. isolated from saltern.</title>
        <authorList>
            <person name="Won M."/>
            <person name="Lee C.-M."/>
            <person name="Woen H.-Y."/>
            <person name="Kwon S.-W."/>
        </authorList>
    </citation>
    <scope>NUCLEOTIDE SEQUENCE [LARGE SCALE GENOMIC DNA]</scope>
    <source>
        <strain evidence="1 2">SSPM10-3</strain>
    </source>
</reference>
<evidence type="ECO:0000313" key="2">
    <source>
        <dbReference type="Proteomes" id="UP000831537"/>
    </source>
</evidence>
<dbReference type="RefSeq" id="WP_244742391.1">
    <property type="nucleotide sequence ID" value="NZ_CP095071.1"/>
</dbReference>
<proteinExistence type="predicted"/>
<name>A0ABY4GME1_9BACI</name>
<sequence>MQHLIFEEAWERTISDGDRQRIKDIFEKTKTASNDGISFIIIQVASNHRNDLLVTSLVHNFSNEPADLTNASVQLVDEHNGEIGSMQVQDERLRIPADTSMPWTFIFPKLGDKEQSDINRPFLLSRR</sequence>
<evidence type="ECO:0000313" key="1">
    <source>
        <dbReference type="EMBL" id="UOQ84532.1"/>
    </source>
</evidence>
<organism evidence="1 2">
    <name type="scientific">Gracilibacillus salinarum</name>
    <dbReference type="NCBI Taxonomy" id="2932255"/>
    <lineage>
        <taxon>Bacteria</taxon>
        <taxon>Bacillati</taxon>
        <taxon>Bacillota</taxon>
        <taxon>Bacilli</taxon>
        <taxon>Bacillales</taxon>
        <taxon>Bacillaceae</taxon>
        <taxon>Gracilibacillus</taxon>
    </lineage>
</organism>
<dbReference type="EMBL" id="CP095071">
    <property type="protein sequence ID" value="UOQ84532.1"/>
    <property type="molecule type" value="Genomic_DNA"/>
</dbReference>
<dbReference type="NCBIfam" id="TIGR04398">
    <property type="entry name" value="SLAP_DUP"/>
    <property type="match status" value="1"/>
</dbReference>
<dbReference type="InterPro" id="IPR030910">
    <property type="entry name" value="SLAP_dom"/>
</dbReference>
<dbReference type="Proteomes" id="UP000831537">
    <property type="component" value="Chromosome"/>
</dbReference>